<dbReference type="PANTHER" id="PTHR12149:SF8">
    <property type="entry name" value="PROTEIN-RIBULOSAMINE 3-KINASE"/>
    <property type="match status" value="1"/>
</dbReference>
<dbReference type="GO" id="GO:0016301">
    <property type="term" value="F:kinase activity"/>
    <property type="evidence" value="ECO:0007669"/>
    <property type="project" value="UniProtKB-UniRule"/>
</dbReference>
<dbReference type="PIRSF" id="PIRSF006221">
    <property type="entry name" value="Ketosamine-3-kinase"/>
    <property type="match status" value="1"/>
</dbReference>
<reference evidence="5" key="3">
    <citation type="submission" date="2016-07" db="EMBL/GenBank/DDBJ databases">
        <title>Evolution of pathogenesis and genome organization in the Tremellales.</title>
        <authorList>
            <person name="Cuomo C."/>
            <person name="Litvintseva A."/>
            <person name="Heitman J."/>
            <person name="Chen Y."/>
            <person name="Sun S."/>
            <person name="Springer D."/>
            <person name="Dromer F."/>
            <person name="Young S."/>
            <person name="Zeng Q."/>
            <person name="Chapman S."/>
            <person name="Gujja S."/>
            <person name="Saif S."/>
            <person name="Birren B."/>
        </authorList>
    </citation>
    <scope>NUCLEOTIDE SEQUENCE</scope>
    <source>
        <strain evidence="5">CBS 10737</strain>
    </source>
</reference>
<dbReference type="SUPFAM" id="SSF56112">
    <property type="entry name" value="Protein kinase-like (PK-like)"/>
    <property type="match status" value="1"/>
</dbReference>
<reference evidence="5" key="1">
    <citation type="submission" date="2013-07" db="EMBL/GenBank/DDBJ databases">
        <title>The Genome Sequence of Cryptococcus pinus CBS10737.</title>
        <authorList>
            <consortium name="The Broad Institute Genome Sequencing Platform"/>
            <person name="Cuomo C."/>
            <person name="Litvintseva A."/>
            <person name="Chen Y."/>
            <person name="Heitman J."/>
            <person name="Sun S."/>
            <person name="Springer D."/>
            <person name="Dromer F."/>
            <person name="Young S.K."/>
            <person name="Zeng Q."/>
            <person name="Gargeya S."/>
            <person name="Fitzgerald M."/>
            <person name="Abouelleil A."/>
            <person name="Alvarado L."/>
            <person name="Berlin A.M."/>
            <person name="Chapman S.B."/>
            <person name="Dewar J."/>
            <person name="Goldberg J."/>
            <person name="Griggs A."/>
            <person name="Gujja S."/>
            <person name="Hansen M."/>
            <person name="Howarth C."/>
            <person name="Imamovic A."/>
            <person name="Larimer J."/>
            <person name="McCowan C."/>
            <person name="Murphy C."/>
            <person name="Pearson M."/>
            <person name="Priest M."/>
            <person name="Roberts A."/>
            <person name="Saif S."/>
            <person name="Shea T."/>
            <person name="Sykes S."/>
            <person name="Wortman J."/>
            <person name="Nusbaum C."/>
            <person name="Birren B."/>
        </authorList>
    </citation>
    <scope>NUCLEOTIDE SEQUENCE [LARGE SCALE GENOMIC DNA]</scope>
    <source>
        <strain evidence="5">CBS 10737</strain>
    </source>
</reference>
<keyword evidence="3" id="KW-0418">Kinase</keyword>
<feature type="compositionally biased region" description="Basic and acidic residues" evidence="4">
    <location>
        <begin position="119"/>
        <end position="136"/>
    </location>
</feature>
<dbReference type="PANTHER" id="PTHR12149">
    <property type="entry name" value="FRUCTOSAMINE 3 KINASE-RELATED PROTEIN"/>
    <property type="match status" value="1"/>
</dbReference>
<reference evidence="6" key="4">
    <citation type="submission" date="2024-02" db="EMBL/GenBank/DDBJ databases">
        <title>Comparative genomics of Cryptococcus and Kwoniella reveals pathogenesis evolution and contrasting modes of karyotype evolution via chromosome fusion or intercentromeric recombination.</title>
        <authorList>
            <person name="Coelho M.A."/>
            <person name="David-Palma M."/>
            <person name="Shea T."/>
            <person name="Bowers K."/>
            <person name="McGinley-Smith S."/>
            <person name="Mohammad A.W."/>
            <person name="Gnirke A."/>
            <person name="Yurkov A.M."/>
            <person name="Nowrousian M."/>
            <person name="Sun S."/>
            <person name="Cuomo C.A."/>
            <person name="Heitman J."/>
        </authorList>
    </citation>
    <scope>NUCLEOTIDE SEQUENCE</scope>
    <source>
        <strain evidence="6">CBS 10737</strain>
    </source>
</reference>
<keyword evidence="7" id="KW-1185">Reference proteome</keyword>
<dbReference type="EMBL" id="CP144529">
    <property type="protein sequence ID" value="WWC73403.1"/>
    <property type="molecule type" value="Genomic_DNA"/>
</dbReference>
<dbReference type="InterPro" id="IPR016477">
    <property type="entry name" value="Fructo-/Ketosamine-3-kinase"/>
</dbReference>
<evidence type="ECO:0000256" key="4">
    <source>
        <dbReference type="SAM" id="MobiDB-lite"/>
    </source>
</evidence>
<name>A0A1B9HX36_9TREE</name>
<dbReference type="GeneID" id="30174064"/>
<dbReference type="RefSeq" id="XP_019009054.1">
    <property type="nucleotide sequence ID" value="XM_019157414.1"/>
</dbReference>
<gene>
    <name evidence="5" type="ORF">I206_05695</name>
    <name evidence="6" type="ORF">I206_107370</name>
</gene>
<proteinExistence type="inferred from homology"/>
<organism evidence="5">
    <name type="scientific">Kwoniella pini CBS 10737</name>
    <dbReference type="NCBI Taxonomy" id="1296096"/>
    <lineage>
        <taxon>Eukaryota</taxon>
        <taxon>Fungi</taxon>
        <taxon>Dikarya</taxon>
        <taxon>Basidiomycota</taxon>
        <taxon>Agaricomycotina</taxon>
        <taxon>Tremellomycetes</taxon>
        <taxon>Tremellales</taxon>
        <taxon>Cryptococcaceae</taxon>
        <taxon>Kwoniella</taxon>
    </lineage>
</organism>
<dbReference type="Pfam" id="PF03881">
    <property type="entry name" value="Fructosamin_kin"/>
    <property type="match status" value="1"/>
</dbReference>
<comment type="similarity">
    <text evidence="3">Belongs to the fructosamine kinase family.</text>
</comment>
<protein>
    <recommendedName>
        <fullName evidence="1">protein-ribulosamine 3-kinase</fullName>
        <ecNumber evidence="1">2.7.1.172</ecNumber>
    </recommendedName>
</protein>
<evidence type="ECO:0000256" key="2">
    <source>
        <dbReference type="ARBA" id="ARBA00048655"/>
    </source>
</evidence>
<dbReference type="AlphaFoldDB" id="A0A1B9HX36"/>
<accession>A0A1B9HX36</accession>
<dbReference type="EC" id="2.7.1.172" evidence="1"/>
<dbReference type="Proteomes" id="UP000094020">
    <property type="component" value="Chromosome 11"/>
</dbReference>
<keyword evidence="3" id="KW-0808">Transferase</keyword>
<comment type="catalytic activity">
    <reaction evidence="2">
        <text>N(6)-D-ribulosyl-L-lysyl-[protein] + ATP = N(6)-(3-O-phospho-D-ribulosyl)-L-lysyl-[protein] + ADP + H(+)</text>
        <dbReference type="Rhea" id="RHEA:48432"/>
        <dbReference type="Rhea" id="RHEA-COMP:12103"/>
        <dbReference type="Rhea" id="RHEA-COMP:12104"/>
        <dbReference type="ChEBI" id="CHEBI:15378"/>
        <dbReference type="ChEBI" id="CHEBI:30616"/>
        <dbReference type="ChEBI" id="CHEBI:90418"/>
        <dbReference type="ChEBI" id="CHEBI:90420"/>
        <dbReference type="ChEBI" id="CHEBI:456216"/>
        <dbReference type="EC" id="2.7.1.172"/>
    </reaction>
    <physiologicalReaction direction="left-to-right" evidence="2">
        <dbReference type="Rhea" id="RHEA:48433"/>
    </physiologicalReaction>
</comment>
<evidence type="ECO:0000256" key="3">
    <source>
        <dbReference type="PIRNR" id="PIRNR006221"/>
    </source>
</evidence>
<dbReference type="Gene3D" id="3.90.1200.10">
    <property type="match status" value="1"/>
</dbReference>
<evidence type="ECO:0000256" key="1">
    <source>
        <dbReference type="ARBA" id="ARBA00011961"/>
    </source>
</evidence>
<feature type="region of interest" description="Disordered" evidence="4">
    <location>
        <begin position="115"/>
        <end position="136"/>
    </location>
</feature>
<dbReference type="InterPro" id="IPR011009">
    <property type="entry name" value="Kinase-like_dom_sf"/>
</dbReference>
<evidence type="ECO:0000313" key="7">
    <source>
        <dbReference type="Proteomes" id="UP000094020"/>
    </source>
</evidence>
<evidence type="ECO:0000313" key="6">
    <source>
        <dbReference type="EMBL" id="WWC73403.1"/>
    </source>
</evidence>
<dbReference type="GO" id="GO:0102193">
    <property type="term" value="F:protein-ribulosamine 3-kinase activity"/>
    <property type="evidence" value="ECO:0007669"/>
    <property type="project" value="UniProtKB-EC"/>
</dbReference>
<reference evidence="6" key="2">
    <citation type="submission" date="2013-07" db="EMBL/GenBank/DDBJ databases">
        <authorList>
            <consortium name="The Broad Institute Genome Sequencing Platform"/>
            <person name="Cuomo C."/>
            <person name="Litvintseva A."/>
            <person name="Chen Y."/>
            <person name="Heitman J."/>
            <person name="Sun S."/>
            <person name="Springer D."/>
            <person name="Dromer F."/>
            <person name="Young S.K."/>
            <person name="Zeng Q."/>
            <person name="Gargeya S."/>
            <person name="Fitzgerald M."/>
            <person name="Abouelleil A."/>
            <person name="Alvarado L."/>
            <person name="Berlin A.M."/>
            <person name="Chapman S.B."/>
            <person name="Dewar J."/>
            <person name="Goldberg J."/>
            <person name="Griggs A."/>
            <person name="Gujja S."/>
            <person name="Hansen M."/>
            <person name="Howarth C."/>
            <person name="Imamovic A."/>
            <person name="Larimer J."/>
            <person name="McCowan C."/>
            <person name="Murphy C."/>
            <person name="Pearson M."/>
            <person name="Priest M."/>
            <person name="Roberts A."/>
            <person name="Saif S."/>
            <person name="Shea T."/>
            <person name="Sykes S."/>
            <person name="Wortman J."/>
            <person name="Nusbaum C."/>
            <person name="Birren B."/>
        </authorList>
    </citation>
    <scope>NUCLEOTIDE SEQUENCE</scope>
    <source>
        <strain evidence="6">CBS 10737</strain>
    </source>
</reference>
<dbReference type="OrthoDB" id="5772781at2759"/>
<evidence type="ECO:0000313" key="5">
    <source>
        <dbReference type="EMBL" id="OCF47835.1"/>
    </source>
</evidence>
<dbReference type="EMBL" id="KI894014">
    <property type="protein sequence ID" value="OCF47835.1"/>
    <property type="molecule type" value="Genomic_DNA"/>
</dbReference>
<sequence length="318" mass="36880">MPSMHPLISEIFSESSISLTDLQDCSNGIYLHKSTGQKYFTKVQFDIEQMKGEIEGLKEMYKTAGNTGLIPKVLGFKINQDKKESVMVTQYFELNSSSSSKEEFQKELGFKLSKMHNLPPEKEEKGKDKDKSNYNNNEKDKFGFYVNTHCGITKQNNEFTENWEEFFRDKRLGDLINRIEDSTINKEWEIMKEKTIPILLRSFNPPPKPVVLHGDLWSGNKGFDLISKSVVIFDPACYFGHNEADLGITHMFGGFTKDFYDSYHSIHPKSKPYYEERQKLYELYHHLNHTLMFGGGYKSGTLSIMRNLNDWAKDKEIP</sequence>
<dbReference type="KEGG" id="kpin:30174064"/>